<sequence>MTQAYSDKTRENIDTALPNIEIFPVTQMECNYNLENLDHADEYTITEPGWYWWSCFPGCLPDSEAFGPFDTKEKALEDARDF</sequence>
<dbReference type="EMBL" id="LAZR01000798">
    <property type="protein sequence ID" value="KKN57558.1"/>
    <property type="molecule type" value="Genomic_DNA"/>
</dbReference>
<evidence type="ECO:0000313" key="1">
    <source>
        <dbReference type="EMBL" id="KKN57558.1"/>
    </source>
</evidence>
<accession>A0A0F9UV86</accession>
<organism evidence="1">
    <name type="scientific">marine sediment metagenome</name>
    <dbReference type="NCBI Taxonomy" id="412755"/>
    <lineage>
        <taxon>unclassified sequences</taxon>
        <taxon>metagenomes</taxon>
        <taxon>ecological metagenomes</taxon>
    </lineage>
</organism>
<dbReference type="AlphaFoldDB" id="A0A0F9UV86"/>
<gene>
    <name evidence="1" type="ORF">LCGC14_0561040</name>
</gene>
<proteinExistence type="predicted"/>
<protein>
    <submittedName>
        <fullName evidence="1">Uncharacterized protein</fullName>
    </submittedName>
</protein>
<reference evidence="1" key="1">
    <citation type="journal article" date="2015" name="Nature">
        <title>Complex archaea that bridge the gap between prokaryotes and eukaryotes.</title>
        <authorList>
            <person name="Spang A."/>
            <person name="Saw J.H."/>
            <person name="Jorgensen S.L."/>
            <person name="Zaremba-Niedzwiedzka K."/>
            <person name="Martijn J."/>
            <person name="Lind A.E."/>
            <person name="van Eijk R."/>
            <person name="Schleper C."/>
            <person name="Guy L."/>
            <person name="Ettema T.J."/>
        </authorList>
    </citation>
    <scope>NUCLEOTIDE SEQUENCE</scope>
</reference>
<comment type="caution">
    <text evidence="1">The sequence shown here is derived from an EMBL/GenBank/DDBJ whole genome shotgun (WGS) entry which is preliminary data.</text>
</comment>
<name>A0A0F9UV86_9ZZZZ</name>